<feature type="transmembrane region" description="Helical" evidence="1">
    <location>
        <begin position="164"/>
        <end position="188"/>
    </location>
</feature>
<keyword evidence="1" id="KW-1133">Transmembrane helix</keyword>
<evidence type="ECO:0000259" key="2">
    <source>
        <dbReference type="Pfam" id="PF19701"/>
    </source>
</evidence>
<keyword evidence="1" id="KW-0812">Transmembrane</keyword>
<dbReference type="OrthoDB" id="1859652at2"/>
<feature type="transmembrane region" description="Helical" evidence="1">
    <location>
        <begin position="209"/>
        <end position="228"/>
    </location>
</feature>
<gene>
    <name evidence="3" type="ORF">C4N26_02095</name>
</gene>
<evidence type="ECO:0000313" key="4">
    <source>
        <dbReference type="Proteomes" id="UP000251144"/>
    </source>
</evidence>
<reference evidence="3 4" key="1">
    <citation type="submission" date="2018-02" db="EMBL/GenBank/DDBJ databases">
        <title>Complete genome sequencing of Faecalibacterium prausnitzii strains isolated from the human gut.</title>
        <authorList>
            <person name="Fitzgerald B.C."/>
            <person name="Shkoporov A.N."/>
            <person name="Ross P.R."/>
            <person name="Hill C."/>
        </authorList>
    </citation>
    <scope>NUCLEOTIDE SEQUENCE [LARGE SCALE GENOMIC DNA]</scope>
    <source>
        <strain evidence="3 4">APC942/32-1</strain>
    </source>
</reference>
<comment type="caution">
    <text evidence="3">The sequence shown here is derived from an EMBL/GenBank/DDBJ whole genome shotgun (WGS) entry which is preliminary data.</text>
</comment>
<evidence type="ECO:0000256" key="1">
    <source>
        <dbReference type="SAM" id="Phobius"/>
    </source>
</evidence>
<keyword evidence="1" id="KW-0472">Membrane</keyword>
<organism evidence="3 4">
    <name type="scientific">Faecalibacterium prausnitzii</name>
    <dbReference type="NCBI Taxonomy" id="853"/>
    <lineage>
        <taxon>Bacteria</taxon>
        <taxon>Bacillati</taxon>
        <taxon>Bacillota</taxon>
        <taxon>Clostridia</taxon>
        <taxon>Eubacteriales</taxon>
        <taxon>Oscillospiraceae</taxon>
        <taxon>Faecalibacterium</taxon>
    </lineage>
</organism>
<sequence length="229" mass="25506">MEKKTSCLLCVLTALLLTVLYLWAALRPGIWLRDAFLYRQADGSFSGRDAYAAYTMQIAQTENGAEVEFTVDGETRHYRLESKAEGMSDPGVKIEQDGVVIFTGTALGDPGDAILWREDDGGLADEVNVIVNGEYQRSDLWPSCNWLYNVVVGGRRETRGSMAFLLPIGALVVLLVLDVRFPLLFWNLRHGLEVYGGEPTEWYYAMQRVSRIASIIGVFVLAAMSFAVH</sequence>
<proteinExistence type="predicted"/>
<accession>A0A329U440</accession>
<dbReference type="EMBL" id="PRLB01000001">
    <property type="protein sequence ID" value="RAW55806.1"/>
    <property type="molecule type" value="Genomic_DNA"/>
</dbReference>
<feature type="domain" description="DUF6199" evidence="2">
    <location>
        <begin position="170"/>
        <end position="223"/>
    </location>
</feature>
<protein>
    <recommendedName>
        <fullName evidence="2">DUF6199 domain-containing protein</fullName>
    </recommendedName>
</protein>
<dbReference type="Proteomes" id="UP000251144">
    <property type="component" value="Unassembled WGS sequence"/>
</dbReference>
<dbReference type="InterPro" id="IPR045679">
    <property type="entry name" value="DUF6199"/>
</dbReference>
<dbReference type="AlphaFoldDB" id="A0A329U440"/>
<evidence type="ECO:0000313" key="3">
    <source>
        <dbReference type="EMBL" id="RAW55806.1"/>
    </source>
</evidence>
<dbReference type="RefSeq" id="WP_158400107.1">
    <property type="nucleotide sequence ID" value="NZ_PRLB01000001.1"/>
</dbReference>
<dbReference type="Pfam" id="PF19701">
    <property type="entry name" value="DUF6199"/>
    <property type="match status" value="1"/>
</dbReference>
<name>A0A329U440_9FIRM</name>